<keyword evidence="2 4" id="KW-0863">Zinc-finger</keyword>
<evidence type="ECO:0000256" key="3">
    <source>
        <dbReference type="ARBA" id="ARBA00022833"/>
    </source>
</evidence>
<evidence type="ECO:0000256" key="5">
    <source>
        <dbReference type="SAM" id="MobiDB-lite"/>
    </source>
</evidence>
<reference evidence="7" key="1">
    <citation type="journal article" date="2019" name="Viruses">
        <title>Detection and Characterization of Invertebrate Iridoviruses Found in Reptiles and Prey Insects in Europe over the Past Two Decades.</title>
        <authorList>
            <person name="Papp T."/>
            <person name="Marschang R.E."/>
        </authorList>
    </citation>
    <scope>NUCLEOTIDE SEQUENCE</scope>
    <source>
        <strain evidence="7">Liz-CrIV</strain>
    </source>
</reference>
<proteinExistence type="predicted"/>
<evidence type="ECO:0000259" key="6">
    <source>
        <dbReference type="PROSITE" id="PS50103"/>
    </source>
</evidence>
<dbReference type="GO" id="GO:0008270">
    <property type="term" value="F:zinc ion binding"/>
    <property type="evidence" value="ECO:0007669"/>
    <property type="project" value="UniProtKB-KW"/>
</dbReference>
<dbReference type="EMBL" id="MN081869">
    <property type="protein sequence ID" value="QEA08229.1"/>
    <property type="molecule type" value="Genomic_DNA"/>
</dbReference>
<keyword evidence="1 4" id="KW-0479">Metal-binding</keyword>
<dbReference type="PROSITE" id="PS50103">
    <property type="entry name" value="ZF_C3H1"/>
    <property type="match status" value="1"/>
</dbReference>
<feature type="domain" description="C3H1-type" evidence="6">
    <location>
        <begin position="80"/>
        <end position="105"/>
    </location>
</feature>
<sequence>MVKQKKTKYTSLPLSSLFEDASLSTKSPKRESSQEKGIETQIIKKNKPCKYGEECKRSDCVFLHPGEKMPEKPKHKETERRKTRMCKYVKKCNKGKNCPFAHDESEIYIPECRYGYKCKKQGKDNEPGECKFSHPPPPPPPEEIKEEKEEIFEFQITNFPTMNGEEPIALESSPTMDFSCLAEEEFSQKFEEKKSLIEESEKHRKCTINGSINDMMKIFETMEGQDISQYSFNF</sequence>
<feature type="region of interest" description="Disordered" evidence="5">
    <location>
        <begin position="20"/>
        <end position="39"/>
    </location>
</feature>
<evidence type="ECO:0000256" key="4">
    <source>
        <dbReference type="PROSITE-ProRule" id="PRU00723"/>
    </source>
</evidence>
<dbReference type="SMART" id="SM00356">
    <property type="entry name" value="ZnF_C3H1"/>
    <property type="match status" value="2"/>
</dbReference>
<evidence type="ECO:0000256" key="2">
    <source>
        <dbReference type="ARBA" id="ARBA00022771"/>
    </source>
</evidence>
<keyword evidence="3 4" id="KW-0862">Zinc</keyword>
<evidence type="ECO:0000313" key="7">
    <source>
        <dbReference type="EMBL" id="QEA08229.1"/>
    </source>
</evidence>
<dbReference type="InterPro" id="IPR000571">
    <property type="entry name" value="Znf_CCCH"/>
</dbReference>
<dbReference type="Gene3D" id="4.10.1000.40">
    <property type="match status" value="1"/>
</dbReference>
<organism evidence="7">
    <name type="scientific">Iridovirus Liz-CrIV</name>
    <dbReference type="NCBI Taxonomy" id="2594309"/>
    <lineage>
        <taxon>Viruses</taxon>
        <taxon>Varidnaviria</taxon>
        <taxon>Bamfordvirae</taxon>
        <taxon>Nucleocytoviricota</taxon>
        <taxon>Megaviricetes</taxon>
        <taxon>Pimascovirales</taxon>
        <taxon>Pimascovirales incertae sedis</taxon>
        <taxon>Iridoviridae</taxon>
    </lineage>
</organism>
<feature type="zinc finger region" description="C3H1-type" evidence="4">
    <location>
        <begin position="80"/>
        <end position="105"/>
    </location>
</feature>
<dbReference type="InterPro" id="IPR036855">
    <property type="entry name" value="Znf_CCCH_sf"/>
</dbReference>
<name>A0A5B8RGV3_9VIRU</name>
<accession>A0A5B8RGV3</accession>
<dbReference type="Pfam" id="PF14608">
    <property type="entry name" value="zf-CCCH_2"/>
    <property type="match status" value="1"/>
</dbReference>
<evidence type="ECO:0000256" key="1">
    <source>
        <dbReference type="ARBA" id="ARBA00022723"/>
    </source>
</evidence>
<feature type="compositionally biased region" description="Basic and acidic residues" evidence="5">
    <location>
        <begin position="28"/>
        <end position="38"/>
    </location>
</feature>
<dbReference type="Gene3D" id="4.10.1000.10">
    <property type="entry name" value="Zinc finger, CCCH-type"/>
    <property type="match status" value="1"/>
</dbReference>
<protein>
    <recommendedName>
        <fullName evidence="6">C3H1-type domain-containing protein</fullName>
    </recommendedName>
</protein>
<dbReference type="SUPFAM" id="SSF90229">
    <property type="entry name" value="CCCH zinc finger"/>
    <property type="match status" value="1"/>
</dbReference>